<keyword evidence="11" id="KW-1133">Transmembrane helix</keyword>
<dbReference type="AlphaFoldDB" id="A0A849SJP8"/>
<keyword evidence="7" id="KW-0418">Kinase</keyword>
<dbReference type="Proteomes" id="UP000580839">
    <property type="component" value="Unassembled WGS sequence"/>
</dbReference>
<dbReference type="PANTHER" id="PTHR43065:SF10">
    <property type="entry name" value="PEROXIDE STRESS-ACTIVATED HISTIDINE KINASE MAK3"/>
    <property type="match status" value="1"/>
</dbReference>
<evidence type="ECO:0000259" key="13">
    <source>
        <dbReference type="PROSITE" id="PS50885"/>
    </source>
</evidence>
<dbReference type="InterPro" id="IPR003661">
    <property type="entry name" value="HisK_dim/P_dom"/>
</dbReference>
<evidence type="ECO:0000256" key="6">
    <source>
        <dbReference type="ARBA" id="ARBA00022741"/>
    </source>
</evidence>
<name>A0A849SJP8_UNCEI</name>
<dbReference type="InterPro" id="IPR003594">
    <property type="entry name" value="HATPase_dom"/>
</dbReference>
<dbReference type="InterPro" id="IPR004358">
    <property type="entry name" value="Sig_transdc_His_kin-like_C"/>
</dbReference>
<sequence length="605" mass="66324">MKLRKRMPLRLKILITVLVIVTGAVGAITFTMANLFHQDKRTYITDVVSMVSISTADQARTVLISYQDRLRGLTRLLERSDLPVKEREDLLQGFFRDLRVVVAARLMEGERLVAAADHLDGLSQRGWTPEAFEAAWREVAVPVERVRDGQAFVGTLQNAGREPLLVMAVAQSASARKSPLVLVAFLDGRDLERILQRSRLMELSLWTNEGLPLVRRAAPQDGGTASLSMARQIGLLRASKSSNMTLDYVSGRREWIGGLAEVSIGGLVAVAELPRSAEFLAVRELLNRLIAVAALLLVIATLLGVWGAERITRPLEQLSNAARQIGRGEFDTQVLVRTGDEIGTLANAFNEMAHELRAREERLAAAQQQLVQSEKLAAFGQLGAGIAHEVKNPLAGILACAQLSLRLTEENGPLRRNIELIEKETRRCKTILESLLRFARQEKALFESIDPNQAVVDAVEIVGHQLKMNGVEIESVLGTEVPRIMGNSNQLQQVLINLMMNAQQAMGEAGGTVRVQTRRADNDYLEIRVTDDGPGIPRENRERIFEPFFSTKPTGKGTGLGLSVSFGIVKDHGGEIAVESEVGAGATFVIRLPLRPGLDEGMKAA</sequence>
<keyword evidence="4" id="KW-0597">Phosphoprotein</keyword>
<dbReference type="InterPro" id="IPR005467">
    <property type="entry name" value="His_kinase_dom"/>
</dbReference>
<evidence type="ECO:0000256" key="1">
    <source>
        <dbReference type="ARBA" id="ARBA00000085"/>
    </source>
</evidence>
<dbReference type="SUPFAM" id="SSF158472">
    <property type="entry name" value="HAMP domain-like"/>
    <property type="match status" value="1"/>
</dbReference>
<accession>A0A849SJP8</accession>
<keyword evidence="8" id="KW-0067">ATP-binding</keyword>
<proteinExistence type="predicted"/>
<evidence type="ECO:0000313" key="14">
    <source>
        <dbReference type="EMBL" id="NOT33893.1"/>
    </source>
</evidence>
<evidence type="ECO:0000256" key="2">
    <source>
        <dbReference type="ARBA" id="ARBA00004370"/>
    </source>
</evidence>
<protein>
    <recommendedName>
        <fullName evidence="3">histidine kinase</fullName>
        <ecNumber evidence="3">2.7.13.3</ecNumber>
    </recommendedName>
</protein>
<keyword evidence="6" id="KW-0547">Nucleotide-binding</keyword>
<feature type="domain" description="Histidine kinase" evidence="12">
    <location>
        <begin position="385"/>
        <end position="596"/>
    </location>
</feature>
<evidence type="ECO:0000256" key="11">
    <source>
        <dbReference type="SAM" id="Phobius"/>
    </source>
</evidence>
<dbReference type="SUPFAM" id="SSF55874">
    <property type="entry name" value="ATPase domain of HSP90 chaperone/DNA topoisomerase II/histidine kinase"/>
    <property type="match status" value="1"/>
</dbReference>
<dbReference type="Gene3D" id="1.10.287.130">
    <property type="match status" value="1"/>
</dbReference>
<organism evidence="14 15">
    <name type="scientific">Eiseniibacteriota bacterium</name>
    <dbReference type="NCBI Taxonomy" id="2212470"/>
    <lineage>
        <taxon>Bacteria</taxon>
        <taxon>Candidatus Eiseniibacteriota</taxon>
    </lineage>
</organism>
<dbReference type="GO" id="GO:0016020">
    <property type="term" value="C:membrane"/>
    <property type="evidence" value="ECO:0007669"/>
    <property type="project" value="UniProtKB-SubCell"/>
</dbReference>
<keyword evidence="11" id="KW-0472">Membrane</keyword>
<dbReference type="GO" id="GO:0005524">
    <property type="term" value="F:ATP binding"/>
    <property type="evidence" value="ECO:0007669"/>
    <property type="project" value="UniProtKB-KW"/>
</dbReference>
<keyword evidence="10" id="KW-0175">Coiled coil</keyword>
<dbReference type="Gene3D" id="3.30.565.10">
    <property type="entry name" value="Histidine kinase-like ATPase, C-terminal domain"/>
    <property type="match status" value="1"/>
</dbReference>
<dbReference type="SMART" id="SM00304">
    <property type="entry name" value="HAMP"/>
    <property type="match status" value="1"/>
</dbReference>
<evidence type="ECO:0000256" key="7">
    <source>
        <dbReference type="ARBA" id="ARBA00022777"/>
    </source>
</evidence>
<reference evidence="14 15" key="1">
    <citation type="submission" date="2020-04" db="EMBL/GenBank/DDBJ databases">
        <title>Metagenomic profiling of ammonia- and methane-oxidizing microorganisms in a Dutch drinking water treatment plant.</title>
        <authorList>
            <person name="Poghosyan L."/>
            <person name="Leucker S."/>
        </authorList>
    </citation>
    <scope>NUCLEOTIDE SEQUENCE [LARGE SCALE GENOMIC DNA]</scope>
    <source>
        <strain evidence="14">S-RSF-IL-03</strain>
    </source>
</reference>
<evidence type="ECO:0000256" key="4">
    <source>
        <dbReference type="ARBA" id="ARBA00022553"/>
    </source>
</evidence>
<keyword evidence="5" id="KW-0808">Transferase</keyword>
<dbReference type="SMART" id="SM00388">
    <property type="entry name" value="HisKA"/>
    <property type="match status" value="1"/>
</dbReference>
<evidence type="ECO:0000256" key="5">
    <source>
        <dbReference type="ARBA" id="ARBA00022679"/>
    </source>
</evidence>
<dbReference type="InterPro" id="IPR036890">
    <property type="entry name" value="HATPase_C_sf"/>
</dbReference>
<comment type="subcellular location">
    <subcellularLocation>
        <location evidence="2">Membrane</location>
    </subcellularLocation>
</comment>
<dbReference type="Pfam" id="PF02518">
    <property type="entry name" value="HATPase_c"/>
    <property type="match status" value="1"/>
</dbReference>
<dbReference type="PRINTS" id="PR00344">
    <property type="entry name" value="BCTRLSENSOR"/>
</dbReference>
<feature type="coiled-coil region" evidence="10">
    <location>
        <begin position="349"/>
        <end position="376"/>
    </location>
</feature>
<gene>
    <name evidence="14" type="ORF">HOP12_06960</name>
</gene>
<dbReference type="PROSITE" id="PS50109">
    <property type="entry name" value="HIS_KIN"/>
    <property type="match status" value="1"/>
</dbReference>
<keyword evidence="9" id="KW-0902">Two-component regulatory system</keyword>
<dbReference type="PANTHER" id="PTHR43065">
    <property type="entry name" value="SENSOR HISTIDINE KINASE"/>
    <property type="match status" value="1"/>
</dbReference>
<feature type="transmembrane region" description="Helical" evidence="11">
    <location>
        <begin position="285"/>
        <end position="308"/>
    </location>
</feature>
<dbReference type="Gene3D" id="6.10.340.10">
    <property type="match status" value="1"/>
</dbReference>
<dbReference type="PROSITE" id="PS50885">
    <property type="entry name" value="HAMP"/>
    <property type="match status" value="1"/>
</dbReference>
<comment type="catalytic activity">
    <reaction evidence="1">
        <text>ATP + protein L-histidine = ADP + protein N-phospho-L-histidine.</text>
        <dbReference type="EC" id="2.7.13.3"/>
    </reaction>
</comment>
<comment type="caution">
    <text evidence="14">The sequence shown here is derived from an EMBL/GenBank/DDBJ whole genome shotgun (WGS) entry which is preliminary data.</text>
</comment>
<evidence type="ECO:0000256" key="3">
    <source>
        <dbReference type="ARBA" id="ARBA00012438"/>
    </source>
</evidence>
<evidence type="ECO:0000256" key="8">
    <source>
        <dbReference type="ARBA" id="ARBA00022840"/>
    </source>
</evidence>
<dbReference type="EC" id="2.7.13.3" evidence="3"/>
<dbReference type="EMBL" id="JABFRW010000077">
    <property type="protein sequence ID" value="NOT33893.1"/>
    <property type="molecule type" value="Genomic_DNA"/>
</dbReference>
<dbReference type="SUPFAM" id="SSF47384">
    <property type="entry name" value="Homodimeric domain of signal transducing histidine kinase"/>
    <property type="match status" value="1"/>
</dbReference>
<dbReference type="SMART" id="SM00387">
    <property type="entry name" value="HATPase_c"/>
    <property type="match status" value="1"/>
</dbReference>
<dbReference type="CDD" id="cd00082">
    <property type="entry name" value="HisKA"/>
    <property type="match status" value="1"/>
</dbReference>
<dbReference type="Pfam" id="PF00512">
    <property type="entry name" value="HisKA"/>
    <property type="match status" value="1"/>
</dbReference>
<evidence type="ECO:0000259" key="12">
    <source>
        <dbReference type="PROSITE" id="PS50109"/>
    </source>
</evidence>
<evidence type="ECO:0000256" key="10">
    <source>
        <dbReference type="SAM" id="Coils"/>
    </source>
</evidence>
<keyword evidence="11" id="KW-0812">Transmembrane</keyword>
<dbReference type="GO" id="GO:0000155">
    <property type="term" value="F:phosphorelay sensor kinase activity"/>
    <property type="evidence" value="ECO:0007669"/>
    <property type="project" value="InterPro"/>
</dbReference>
<dbReference type="Pfam" id="PF00672">
    <property type="entry name" value="HAMP"/>
    <property type="match status" value="1"/>
</dbReference>
<dbReference type="CDD" id="cd06225">
    <property type="entry name" value="HAMP"/>
    <property type="match status" value="1"/>
</dbReference>
<evidence type="ECO:0000256" key="9">
    <source>
        <dbReference type="ARBA" id="ARBA00023012"/>
    </source>
</evidence>
<dbReference type="InterPro" id="IPR036097">
    <property type="entry name" value="HisK_dim/P_sf"/>
</dbReference>
<dbReference type="InterPro" id="IPR003660">
    <property type="entry name" value="HAMP_dom"/>
</dbReference>
<feature type="domain" description="HAMP" evidence="13">
    <location>
        <begin position="309"/>
        <end position="361"/>
    </location>
</feature>
<evidence type="ECO:0000313" key="15">
    <source>
        <dbReference type="Proteomes" id="UP000580839"/>
    </source>
</evidence>